<dbReference type="SMART" id="SM00369">
    <property type="entry name" value="LRR_TYP"/>
    <property type="match status" value="4"/>
</dbReference>
<sequence>MEAFLHLPKELQTHVLCFLTQHELTNLFGLTSLFEKTPPQISILNIEAENAFEVLKHQALLAMFHRQPLLLSNDFASKSMPLCHLRKLIDMGVHIVPSEVNINVFDFTDYEGSFLLWDCFTGSLFSFLLRSSAKINIELVLWENVPLDPNILRAWLEPLILHGVRLSDCRIRYLSSLGFAPSRQADTLNNYKIVNDIGAIPAENLSMNFFGPTELFRHLSTETSSIALHNVTKLDLSFNQLSDFDLRSLKLPKTLQELNLSNNAMSVFDSECLPLAELINLASLDLSNNNIMRLDICQAREQGCSSIKRLNLSGNFLSTFSQIFAGNIFANIEELDLSHNLISQISAFSESLKKVNLSGNYISTPPDSGTLSFPEHLEFVGIDRFLTADLKGENEQIQHGCKL</sequence>
<dbReference type="InterPro" id="IPR001611">
    <property type="entry name" value="Leu-rich_rpt"/>
</dbReference>
<dbReference type="AlphaFoldDB" id="A0A4P6XJP4"/>
<dbReference type="Pfam" id="PF13516">
    <property type="entry name" value="LRR_6"/>
    <property type="match status" value="1"/>
</dbReference>
<gene>
    <name evidence="3" type="primary">MPUL0A05010</name>
    <name evidence="3" type="ORF">METSCH_A05010</name>
</gene>
<dbReference type="PANTHER" id="PTHR15454">
    <property type="entry name" value="NISCHARIN RELATED"/>
    <property type="match status" value="1"/>
</dbReference>
<keyword evidence="2" id="KW-0677">Repeat</keyword>
<dbReference type="Proteomes" id="UP000292447">
    <property type="component" value="Chromosome I"/>
</dbReference>
<reference evidence="4" key="1">
    <citation type="submission" date="2019-03" db="EMBL/GenBank/DDBJ databases">
        <title>Snf2 controls pulcherriminic acid biosynthesis and connects pigmentation and antifungal activity of the yeast Metschnikowia pulcherrima.</title>
        <authorList>
            <person name="Gore-Lloyd D."/>
            <person name="Sumann I."/>
            <person name="Brachmann A.O."/>
            <person name="Schneeberger K."/>
            <person name="Ortiz-Merino R.A."/>
            <person name="Moreno-Beltran M."/>
            <person name="Schlaefli M."/>
            <person name="Kirner P."/>
            <person name="Santos Kron A."/>
            <person name="Wolfe K.H."/>
            <person name="Piel J."/>
            <person name="Ahrens C.H."/>
            <person name="Henk D."/>
            <person name="Freimoser F.M."/>
        </authorList>
    </citation>
    <scope>NUCLEOTIDE SEQUENCE [LARGE SCALE GENOMIC DNA]</scope>
    <source>
        <strain evidence="4">APC 1.2</strain>
    </source>
</reference>
<organism evidence="3 4">
    <name type="scientific">Metschnikowia aff. pulcherrima</name>
    <dbReference type="NCBI Taxonomy" id="2163413"/>
    <lineage>
        <taxon>Eukaryota</taxon>
        <taxon>Fungi</taxon>
        <taxon>Dikarya</taxon>
        <taxon>Ascomycota</taxon>
        <taxon>Saccharomycotina</taxon>
        <taxon>Pichiomycetes</taxon>
        <taxon>Metschnikowiaceae</taxon>
        <taxon>Metschnikowia</taxon>
    </lineage>
</organism>
<dbReference type="SUPFAM" id="SSF52075">
    <property type="entry name" value="Outer arm dynein light chain 1"/>
    <property type="match status" value="1"/>
</dbReference>
<dbReference type="InterPro" id="IPR032675">
    <property type="entry name" value="LRR_dom_sf"/>
</dbReference>
<dbReference type="Gene3D" id="3.80.10.10">
    <property type="entry name" value="Ribonuclease Inhibitor"/>
    <property type="match status" value="2"/>
</dbReference>
<dbReference type="InterPro" id="IPR003591">
    <property type="entry name" value="Leu-rich_rpt_typical-subtyp"/>
</dbReference>
<keyword evidence="4" id="KW-1185">Reference proteome</keyword>
<evidence type="ECO:0000313" key="4">
    <source>
        <dbReference type="Proteomes" id="UP000292447"/>
    </source>
</evidence>
<keyword evidence="1" id="KW-0433">Leucine-rich repeat</keyword>
<proteinExistence type="predicted"/>
<dbReference type="EMBL" id="CP034456">
    <property type="protein sequence ID" value="QBM85871.1"/>
    <property type="molecule type" value="Genomic_DNA"/>
</dbReference>
<evidence type="ECO:0000256" key="2">
    <source>
        <dbReference type="ARBA" id="ARBA00022737"/>
    </source>
</evidence>
<name>A0A4P6XJP4_9ASCO</name>
<evidence type="ECO:0000313" key="3">
    <source>
        <dbReference type="EMBL" id="QBM85871.1"/>
    </source>
</evidence>
<dbReference type="GO" id="GO:0005737">
    <property type="term" value="C:cytoplasm"/>
    <property type="evidence" value="ECO:0007669"/>
    <property type="project" value="TreeGrafter"/>
</dbReference>
<evidence type="ECO:0000256" key="1">
    <source>
        <dbReference type="ARBA" id="ARBA00022614"/>
    </source>
</evidence>
<accession>A0A4P6XJP4</accession>
<dbReference type="STRING" id="2163413.A0A4P6XJP4"/>
<dbReference type="PROSITE" id="PS51450">
    <property type="entry name" value="LRR"/>
    <property type="match status" value="1"/>
</dbReference>
<protein>
    <submittedName>
        <fullName evidence="3">Leucine Rich repeat-containing protein</fullName>
    </submittedName>
</protein>